<comment type="caution">
    <text evidence="3">The sequence shown here is derived from an EMBL/GenBank/DDBJ whole genome shotgun (WGS) entry which is preliminary data.</text>
</comment>
<keyword evidence="4" id="KW-1185">Reference proteome</keyword>
<dbReference type="AlphaFoldDB" id="A0A480AN39"/>
<evidence type="ECO:0000313" key="4">
    <source>
        <dbReference type="Proteomes" id="UP000301751"/>
    </source>
</evidence>
<sequence>MQATAAATTPSTRRQWPARALAALCLATLGVAAPALAAPPALPASAATPAGFVPAGWQVAQQVDIDLNRDKRTDAVLLLQPEAPPAPPGTGQSPERLLAVLLHQRDGWVLAAQNARLVPRVDLATQEDPLVNGELAAGRGGFSLSLGLTSTAGSYLSAVQTYRFRLERGCVRLIGHDTLQTHRGTQDTQDTSINFLTGAVVVRSGNAQTDATTQRRSRLSANPRRCLPDLDGADRFQPLGAPR</sequence>
<evidence type="ECO:0000313" key="3">
    <source>
        <dbReference type="EMBL" id="GCL63079.1"/>
    </source>
</evidence>
<dbReference type="EMBL" id="BJCL01000004">
    <property type="protein sequence ID" value="GCL63079.1"/>
    <property type="molecule type" value="Genomic_DNA"/>
</dbReference>
<keyword evidence="2" id="KW-0732">Signal</keyword>
<name>A0A480AN39_9BURK</name>
<accession>A0A480AN39</accession>
<gene>
    <name evidence="3" type="ORF">AQPW35_21600</name>
</gene>
<organism evidence="3 4">
    <name type="scientific">Pseudaquabacterium pictum</name>
    <dbReference type="NCBI Taxonomy" id="2315236"/>
    <lineage>
        <taxon>Bacteria</taxon>
        <taxon>Pseudomonadati</taxon>
        <taxon>Pseudomonadota</taxon>
        <taxon>Betaproteobacteria</taxon>
        <taxon>Burkholderiales</taxon>
        <taxon>Sphaerotilaceae</taxon>
        <taxon>Pseudaquabacterium</taxon>
    </lineage>
</organism>
<protein>
    <submittedName>
        <fullName evidence="3">Uncharacterized protein</fullName>
    </submittedName>
</protein>
<evidence type="ECO:0000256" key="1">
    <source>
        <dbReference type="SAM" id="MobiDB-lite"/>
    </source>
</evidence>
<reference evidence="4" key="1">
    <citation type="submission" date="2019-03" db="EMBL/GenBank/DDBJ databases">
        <title>Aquabacterium pictum sp.nov., the first bacteriochlorophyll a-containing freshwater bacterium in the genus Aquabacterium of the class Betaproteobacteria.</title>
        <authorList>
            <person name="Hirose S."/>
            <person name="Tank M."/>
            <person name="Hara E."/>
            <person name="Tamaki H."/>
            <person name="Takaichi S."/>
            <person name="Haruta S."/>
            <person name="Hanada S."/>
        </authorList>
    </citation>
    <scope>NUCLEOTIDE SEQUENCE [LARGE SCALE GENOMIC DNA]</scope>
    <source>
        <strain evidence="4">W35</strain>
    </source>
</reference>
<proteinExistence type="predicted"/>
<dbReference type="Proteomes" id="UP000301751">
    <property type="component" value="Unassembled WGS sequence"/>
</dbReference>
<feature type="region of interest" description="Disordered" evidence="1">
    <location>
        <begin position="206"/>
        <end position="243"/>
    </location>
</feature>
<feature type="signal peptide" evidence="2">
    <location>
        <begin position="1"/>
        <end position="37"/>
    </location>
</feature>
<evidence type="ECO:0000256" key="2">
    <source>
        <dbReference type="SAM" id="SignalP"/>
    </source>
</evidence>
<feature type="chain" id="PRO_5019836175" evidence="2">
    <location>
        <begin position="38"/>
        <end position="243"/>
    </location>
</feature>